<sequence length="679" mass="76554">MDEFKMKLKKREEQQKRRSIEQPKAIPKEEEKKINLQLITQEWKNKKNLLKKAQEQKSNPSLLSDAPKDSPKPDKLSEKPEVTHVPSPLPKPGANLDNFVPKVPLKVEHEDSGDDEDRLQKILEALPLNHLTVVDLKAMGLEDPDVSQVLSGLITNKSVTTLLLDGNEMDTHSFNNLNEVLLKNQVLNHICLNFVVLGENGALAIQSGLSKNHSVTYLSLVGSDLFENGMAALAVGLKQNSTITVLNLSENSISDTGCNYLSELFDENSTITNLNISNNYINEEGATYLSNIITKNSSLTSLNLERNSIEDGGCIAISDALKENSTLKELYLGNNILETWGMKVLADSLADNQGLEVVDLRENIFEIESEIALQDAMMRRKGKLNVLWRKGKGEVEMSKSDMSAIIEYFGPTQIIDTFKKNMNLLPLVDIELVLNHIKYERTEALMMWEISFNQGSGYCHPLQLLNNILKIQTADSVSNKDFCTIFMENLDRICKILKPEPTDRVLHFKKLQTFQLTKNIIKTDDPAVSIAVLKSPLLNNITDLFFQFPNNSIFLTEFVDLLEHLLFSPSPSSFNLLSFLFVQSGFFHKLITNFLSESDSDFTSRKGYFGHMTKIFNKTKEAASKNPKFEKIFEAFPLWPQLVEKLEEINAVTITPAHLKPPENTNKKSALNEFDDSVM</sequence>
<feature type="region of interest" description="Disordered" evidence="2">
    <location>
        <begin position="49"/>
        <end position="97"/>
    </location>
</feature>
<dbReference type="InterPro" id="IPR052394">
    <property type="entry name" value="LRR-containing"/>
</dbReference>
<accession>A0A6B2KYT3</accession>
<dbReference type="InterPro" id="IPR032675">
    <property type="entry name" value="LRR_dom_sf"/>
</dbReference>
<dbReference type="Pfam" id="PF13516">
    <property type="entry name" value="LRR_6"/>
    <property type="match status" value="2"/>
</dbReference>
<dbReference type="AlphaFoldDB" id="A0A6B2KYT3"/>
<dbReference type="SUPFAM" id="SSF52047">
    <property type="entry name" value="RNI-like"/>
    <property type="match status" value="1"/>
</dbReference>
<name>A0A6B2KYT3_9EUKA</name>
<dbReference type="SMART" id="SM00368">
    <property type="entry name" value="LRR_RI"/>
    <property type="match status" value="5"/>
</dbReference>
<evidence type="ECO:0000256" key="1">
    <source>
        <dbReference type="ARBA" id="ARBA00006180"/>
    </source>
</evidence>
<protein>
    <submittedName>
        <fullName evidence="3">Uncharacterized protein</fullName>
    </submittedName>
</protein>
<feature type="compositionally biased region" description="Basic and acidic residues" evidence="2">
    <location>
        <begin position="66"/>
        <end position="82"/>
    </location>
</feature>
<dbReference type="GO" id="GO:0019903">
    <property type="term" value="F:protein phosphatase binding"/>
    <property type="evidence" value="ECO:0007669"/>
    <property type="project" value="InterPro"/>
</dbReference>
<dbReference type="InterPro" id="IPR007587">
    <property type="entry name" value="SAPS"/>
</dbReference>
<comment type="similarity">
    <text evidence="1">Belongs to the SAPS family.</text>
</comment>
<evidence type="ECO:0000313" key="3">
    <source>
        <dbReference type="EMBL" id="NDV29923.1"/>
    </source>
</evidence>
<dbReference type="PANTHER" id="PTHR24114:SF2">
    <property type="entry name" value="F-BOX DOMAIN-CONTAINING PROTEIN-RELATED"/>
    <property type="match status" value="1"/>
</dbReference>
<dbReference type="Pfam" id="PF04499">
    <property type="entry name" value="SAPS"/>
    <property type="match status" value="1"/>
</dbReference>
<feature type="region of interest" description="Disordered" evidence="2">
    <location>
        <begin position="1"/>
        <end position="32"/>
    </location>
</feature>
<dbReference type="EMBL" id="GIBP01000954">
    <property type="protein sequence ID" value="NDV29923.1"/>
    <property type="molecule type" value="Transcribed_RNA"/>
</dbReference>
<dbReference type="InterPro" id="IPR001611">
    <property type="entry name" value="Leu-rich_rpt"/>
</dbReference>
<dbReference type="PANTHER" id="PTHR24114">
    <property type="entry name" value="LEUCINE RICH REPEAT FAMILY PROTEIN"/>
    <property type="match status" value="1"/>
</dbReference>
<feature type="region of interest" description="Disordered" evidence="2">
    <location>
        <begin position="660"/>
        <end position="679"/>
    </location>
</feature>
<organism evidence="3">
    <name type="scientific">Arcella intermedia</name>
    <dbReference type="NCBI Taxonomy" id="1963864"/>
    <lineage>
        <taxon>Eukaryota</taxon>
        <taxon>Amoebozoa</taxon>
        <taxon>Tubulinea</taxon>
        <taxon>Elardia</taxon>
        <taxon>Arcellinida</taxon>
        <taxon>Sphaerothecina</taxon>
        <taxon>Arcellidae</taxon>
        <taxon>Arcella</taxon>
    </lineage>
</organism>
<proteinExistence type="inferred from homology"/>
<evidence type="ECO:0000256" key="2">
    <source>
        <dbReference type="SAM" id="MobiDB-lite"/>
    </source>
</evidence>
<reference evidence="3" key="1">
    <citation type="journal article" date="2020" name="J. Eukaryot. Microbiol.">
        <title>De novo Sequencing, Assembly and Annotation of the Transcriptome for the Free-Living Testate Amoeba Arcella intermedia.</title>
        <authorList>
            <person name="Ribeiro G.M."/>
            <person name="Porfirio-Sousa A.L."/>
            <person name="Maurer-Alcala X.X."/>
            <person name="Katz L.A."/>
            <person name="Lahr D.J.G."/>
        </authorList>
    </citation>
    <scope>NUCLEOTIDE SEQUENCE</scope>
</reference>
<dbReference type="Gene3D" id="3.80.10.10">
    <property type="entry name" value="Ribonuclease Inhibitor"/>
    <property type="match status" value="1"/>
</dbReference>